<dbReference type="Proteomes" id="UP000583929">
    <property type="component" value="Unassembled WGS sequence"/>
</dbReference>
<keyword evidence="6" id="KW-1185">Reference proteome</keyword>
<evidence type="ECO:0000259" key="2">
    <source>
        <dbReference type="Pfam" id="PF13456"/>
    </source>
</evidence>
<dbReference type="InterPro" id="IPR036397">
    <property type="entry name" value="RNaseH_sf"/>
</dbReference>
<evidence type="ECO:0000313" key="4">
    <source>
        <dbReference type="EMBL" id="KAF4404161.1"/>
    </source>
</evidence>
<dbReference type="AlphaFoldDB" id="A0A7J6FVF8"/>
<proteinExistence type="predicted"/>
<dbReference type="PANTHER" id="PTHR34146:SF3">
    <property type="entry name" value="POLYNUCLEOTIDYL TRANSFERASE, RIBONUCLEASE H-LIKE SUPERFAMILY PROTEIN"/>
    <property type="match status" value="1"/>
</dbReference>
<dbReference type="EMBL" id="JAATIQ010000002">
    <property type="protein sequence ID" value="KAF4404161.1"/>
    <property type="molecule type" value="Genomic_DNA"/>
</dbReference>
<dbReference type="Pfam" id="PF13456">
    <property type="entry name" value="RVT_3"/>
    <property type="match status" value="1"/>
</dbReference>
<gene>
    <name evidence="3" type="ORF">F8388_020257</name>
    <name evidence="4" type="ORF">G4B88_014617</name>
</gene>
<sequence length="370" mass="40067">MDKGKKVISANDNDPSMVADHGTMQQINVGEVGSNEAAAILEGKILKLKKVGGNQSLDGCSYLRNTNPSKGVNASAQQIITCNDITLASNGPSLTGQKKRKAAEWVIPIVQSPTNEKSSCSLPSLEVACYSAGSKGGVDSGSTSKQRQSKRICASKGRKKATGRTKNQLGSPCKEEERGKFLTFVGTLFDTIWFSRNAVFFRGNQANVMSAIHKMLHKMEEFISVQGNFQDCNDLHQFSREKVWCVPNAVHGFFVTDASWKEGRAGIAVGCQDRQSGKWLWSAKAMDADSAMEAEALAVFWALQLGSECGFSSIAVASDALLLVQSLTALKLPPCWKSRAAVAKIWSLFDVFTSCVFIHLNRIDNGSVEV</sequence>
<dbReference type="EMBL" id="JAATIP010000094">
    <property type="protein sequence ID" value="KAF4374736.1"/>
    <property type="molecule type" value="Genomic_DNA"/>
</dbReference>
<name>A0A7J6FVF8_CANSA</name>
<evidence type="ECO:0000256" key="1">
    <source>
        <dbReference type="SAM" id="MobiDB-lite"/>
    </source>
</evidence>
<accession>A0A7J6FVF8</accession>
<feature type="region of interest" description="Disordered" evidence="1">
    <location>
        <begin position="135"/>
        <end position="172"/>
    </location>
</feature>
<dbReference type="GO" id="GO:0003676">
    <property type="term" value="F:nucleic acid binding"/>
    <property type="evidence" value="ECO:0007669"/>
    <property type="project" value="InterPro"/>
</dbReference>
<feature type="domain" description="RNase H type-1" evidence="2">
    <location>
        <begin position="257"/>
        <end position="365"/>
    </location>
</feature>
<organism evidence="3 5">
    <name type="scientific">Cannabis sativa</name>
    <name type="common">Hemp</name>
    <name type="synonym">Marijuana</name>
    <dbReference type="NCBI Taxonomy" id="3483"/>
    <lineage>
        <taxon>Eukaryota</taxon>
        <taxon>Viridiplantae</taxon>
        <taxon>Streptophyta</taxon>
        <taxon>Embryophyta</taxon>
        <taxon>Tracheophyta</taxon>
        <taxon>Spermatophyta</taxon>
        <taxon>Magnoliopsida</taxon>
        <taxon>eudicotyledons</taxon>
        <taxon>Gunneridae</taxon>
        <taxon>Pentapetalae</taxon>
        <taxon>rosids</taxon>
        <taxon>fabids</taxon>
        <taxon>Rosales</taxon>
        <taxon>Cannabaceae</taxon>
        <taxon>Cannabis</taxon>
    </lineage>
</organism>
<comment type="caution">
    <text evidence="3">The sequence shown here is derived from an EMBL/GenBank/DDBJ whole genome shotgun (WGS) entry which is preliminary data.</text>
</comment>
<dbReference type="GO" id="GO:0004523">
    <property type="term" value="F:RNA-DNA hybrid ribonuclease activity"/>
    <property type="evidence" value="ECO:0007669"/>
    <property type="project" value="InterPro"/>
</dbReference>
<dbReference type="Proteomes" id="UP000525078">
    <property type="component" value="Unassembled WGS sequence"/>
</dbReference>
<reference evidence="5 6" key="1">
    <citation type="journal article" date="2020" name="bioRxiv">
        <title>Sequence and annotation of 42 cannabis genomes reveals extensive copy number variation in cannabinoid synthesis and pathogen resistance genes.</title>
        <authorList>
            <person name="Mckernan K.J."/>
            <person name="Helbert Y."/>
            <person name="Kane L.T."/>
            <person name="Ebling H."/>
            <person name="Zhang L."/>
            <person name="Liu B."/>
            <person name="Eaton Z."/>
            <person name="Mclaughlin S."/>
            <person name="Kingan S."/>
            <person name="Baybayan P."/>
            <person name="Concepcion G."/>
            <person name="Jordan M."/>
            <person name="Riva A."/>
            <person name="Barbazuk W."/>
            <person name="Harkins T."/>
        </authorList>
    </citation>
    <scope>NUCLEOTIDE SEQUENCE [LARGE SCALE GENOMIC DNA]</scope>
    <source>
        <strain evidence="5 6">cv. Jamaican Lion 4</strain>
        <strain evidence="4">Father</strain>
        <strain evidence="3">Mother</strain>
        <tissue evidence="3">Leaf</tissue>
    </source>
</reference>
<dbReference type="Gene3D" id="3.30.420.10">
    <property type="entry name" value="Ribonuclease H-like superfamily/Ribonuclease H"/>
    <property type="match status" value="1"/>
</dbReference>
<evidence type="ECO:0000313" key="3">
    <source>
        <dbReference type="EMBL" id="KAF4374736.1"/>
    </source>
</evidence>
<evidence type="ECO:0000313" key="6">
    <source>
        <dbReference type="Proteomes" id="UP000583929"/>
    </source>
</evidence>
<evidence type="ECO:0000313" key="5">
    <source>
        <dbReference type="Proteomes" id="UP000525078"/>
    </source>
</evidence>
<dbReference type="InterPro" id="IPR044730">
    <property type="entry name" value="RNase_H-like_dom_plant"/>
</dbReference>
<dbReference type="PANTHER" id="PTHR34146">
    <property type="entry name" value="POLYNUCLEOTIDYL TRANSFERASE, RIBONUCLEASE H-LIKE SUPERFAMILY PROTEIN-RELATED"/>
    <property type="match status" value="1"/>
</dbReference>
<dbReference type="InterPro" id="IPR002156">
    <property type="entry name" value="RNaseH_domain"/>
</dbReference>
<protein>
    <recommendedName>
        <fullName evidence="2">RNase H type-1 domain-containing protein</fullName>
    </recommendedName>
</protein>
<dbReference type="CDD" id="cd06222">
    <property type="entry name" value="RNase_H_like"/>
    <property type="match status" value="1"/>
</dbReference>